<dbReference type="AlphaFoldDB" id="A0AAW8RVH8"/>
<dbReference type="InterPro" id="IPR025410">
    <property type="entry name" value="Lant_dehyd"/>
</dbReference>
<dbReference type="PRINTS" id="PR01950">
    <property type="entry name" value="LANCSUPER"/>
</dbReference>
<dbReference type="GO" id="GO:0031179">
    <property type="term" value="P:peptide modification"/>
    <property type="evidence" value="ECO:0007669"/>
    <property type="project" value="InterPro"/>
</dbReference>
<keyword evidence="1" id="KW-0862">Zinc</keyword>
<evidence type="ECO:0000313" key="3">
    <source>
        <dbReference type="EMBL" id="MDT2403501.1"/>
    </source>
</evidence>
<keyword evidence="1" id="KW-0479">Metal-binding</keyword>
<dbReference type="Pfam" id="PF05147">
    <property type="entry name" value="LANC_like"/>
    <property type="match status" value="1"/>
</dbReference>
<accession>A0AAW8RVH8</accession>
<comment type="caution">
    <text evidence="3">The sequence shown here is derived from an EMBL/GenBank/DDBJ whole genome shotgun (WGS) entry which is preliminary data.</text>
</comment>
<dbReference type="RefSeq" id="WP_311865391.1">
    <property type="nucleotide sequence ID" value="NZ_JARPWH010000053.1"/>
</dbReference>
<sequence>MNYSGFNEINSKIKEDALECLLNRMVNLSLKVFIYDMSKLKEETSLMGEKPEERFESYLHIAGESEYLKNLYLKYPVLLRKLNNCVENFANFLNHVFSHLNEHWEEIHETFFDSSKKIKLLGLTFENGDTHEQGKTVILLRFNQGKVLYKPRNLYIEKNFKDVTNFFNQSDETLDIIQPKSLFFEEYCFTEFIEQKECTSLKEVEDYYTRYGQLIGLIYLTNGSDMHFENIISYGEYPVIIDYETLFSVQALYEGDSDSMFAKIMNLTRDSVSGSIMLPSEMKLDYEGNSVDISGLDGKTQKLAKKVFVPKRLNTDEASFELDNLVLESSNNLVYLNGELVDYQKYSDQIISGFLTVLNHFLKYKTEFIKLITNLKEEKIRVIVRNTNNYAQFLEFTKHPSCMKDFIEIEKILENLYTFPHIDKKISKLEYEDMIFDDIPIFFTSLDSTVLENSKGTEIYNAFCNTPRENLLNKLKSIDYGIVHEQVGIIKMQLLGEKGLSFTKTKELIETYPNFNYLDIAKNIGNRLIESALIDEKNKMMVWATFNEIKNDKFEYSSSKIDYYNGILGVAKFLKLLGKETLDSSYNEYANYLINTAIMLVNPQNDDSAFVGAHSLLNLLSYVNYDDCCHDSFQNFIVTLDDYSHFLNNESDSYDWLSGSSGLIDLYLNLFYQTNDQRYLTRAEFISAQIIKSKGEMLLSNNLGIGHGISGLIISIARLYLCTKEANLKKYLEEIMEIQTKLLQNSSKENLFWCNGSLGGVLSQAYVSSKLKLNFNNNHEDILIDIENTKYRTDCVCHGVSGVVQLLLDFSVIFKDAKYEQRATVLLDKMIQRWSKEGIIRIDTFEGFDNLSLYKGLSGIGYTLLRANNKRSVPSLLLND</sequence>
<evidence type="ECO:0000259" key="2">
    <source>
        <dbReference type="Pfam" id="PF13575"/>
    </source>
</evidence>
<name>A0AAW8RVH8_ENTAV</name>
<dbReference type="CDD" id="cd04792">
    <property type="entry name" value="LanM-like"/>
    <property type="match status" value="1"/>
</dbReference>
<dbReference type="Gene3D" id="1.50.10.20">
    <property type="match status" value="1"/>
</dbReference>
<dbReference type="Pfam" id="PF13575">
    <property type="entry name" value="DUF4135"/>
    <property type="match status" value="1"/>
</dbReference>
<dbReference type="SMART" id="SM01260">
    <property type="entry name" value="LANC_like"/>
    <property type="match status" value="1"/>
</dbReference>
<feature type="binding site" evidence="1">
    <location>
        <position position="754"/>
    </location>
    <ligand>
        <name>Zn(2+)</name>
        <dbReference type="ChEBI" id="CHEBI:29105"/>
    </ligand>
</feature>
<protein>
    <submittedName>
        <fullName evidence="3">Type 2 lanthipeptide synthetase LanM</fullName>
    </submittedName>
</protein>
<dbReference type="EMBL" id="JARPWH010000053">
    <property type="protein sequence ID" value="MDT2403501.1"/>
    <property type="molecule type" value="Genomic_DNA"/>
</dbReference>
<dbReference type="InterPro" id="IPR007822">
    <property type="entry name" value="LANC-like"/>
</dbReference>
<dbReference type="Proteomes" id="UP001260773">
    <property type="component" value="Unassembled WGS sequence"/>
</dbReference>
<dbReference type="NCBIfam" id="TIGR03897">
    <property type="entry name" value="lanti_2_LanM"/>
    <property type="match status" value="1"/>
</dbReference>
<evidence type="ECO:0000256" key="1">
    <source>
        <dbReference type="PIRSR" id="PIRSR607822-1"/>
    </source>
</evidence>
<feature type="binding site" evidence="1">
    <location>
        <position position="798"/>
    </location>
    <ligand>
        <name>Zn(2+)</name>
        <dbReference type="ChEBI" id="CHEBI:29105"/>
    </ligand>
</feature>
<reference evidence="3" key="1">
    <citation type="submission" date="2023-03" db="EMBL/GenBank/DDBJ databases">
        <authorList>
            <person name="Shen W."/>
            <person name="Cai J."/>
        </authorList>
    </citation>
    <scope>NUCLEOTIDE SEQUENCE</scope>
    <source>
        <strain evidence="3">P33-2</strain>
    </source>
</reference>
<dbReference type="SUPFAM" id="SSF158745">
    <property type="entry name" value="LanC-like"/>
    <property type="match status" value="1"/>
</dbReference>
<dbReference type="InterPro" id="IPR017146">
    <property type="entry name" value="Lanti_2_LanM"/>
</dbReference>
<feature type="binding site" evidence="1">
    <location>
        <position position="797"/>
    </location>
    <ligand>
        <name>Zn(2+)</name>
        <dbReference type="ChEBI" id="CHEBI:29105"/>
    </ligand>
</feature>
<dbReference type="GO" id="GO:0046872">
    <property type="term" value="F:metal ion binding"/>
    <property type="evidence" value="ECO:0007669"/>
    <property type="project" value="UniProtKB-KW"/>
</dbReference>
<proteinExistence type="predicted"/>
<evidence type="ECO:0000313" key="4">
    <source>
        <dbReference type="Proteomes" id="UP001260773"/>
    </source>
</evidence>
<organism evidence="3 4">
    <name type="scientific">Enterococcus avium</name>
    <name type="common">Streptococcus avium</name>
    <dbReference type="NCBI Taxonomy" id="33945"/>
    <lineage>
        <taxon>Bacteria</taxon>
        <taxon>Bacillati</taxon>
        <taxon>Bacillota</taxon>
        <taxon>Bacilli</taxon>
        <taxon>Lactobacillales</taxon>
        <taxon>Enterococcaceae</taxon>
        <taxon>Enterococcus</taxon>
    </lineage>
</organism>
<dbReference type="PIRSF" id="PIRSF037228">
    <property type="entry name" value="Lant_mod_RumM"/>
    <property type="match status" value="1"/>
</dbReference>
<feature type="domain" description="Lantibiotic biosynthesis protein dehydration" evidence="2">
    <location>
        <begin position="75"/>
        <end position="444"/>
    </location>
</feature>
<gene>
    <name evidence="3" type="primary">lanM</name>
    <name evidence="3" type="ORF">P7D43_14100</name>
</gene>